<evidence type="ECO:0000313" key="4">
    <source>
        <dbReference type="EMBL" id="TPX61335.1"/>
    </source>
</evidence>
<comment type="caution">
    <text evidence="4">The sequence shown here is derived from an EMBL/GenBank/DDBJ whole genome shotgun (WGS) entry which is preliminary data.</text>
</comment>
<keyword evidence="5" id="KW-1185">Reference proteome</keyword>
<dbReference type="InterPro" id="IPR011992">
    <property type="entry name" value="EF-hand-dom_pair"/>
</dbReference>
<dbReference type="Pfam" id="PF12763">
    <property type="entry name" value="EH"/>
    <property type="match status" value="1"/>
</dbReference>
<dbReference type="PROSITE" id="PS50031">
    <property type="entry name" value="EH"/>
    <property type="match status" value="1"/>
</dbReference>
<feature type="domain" description="EH" evidence="3">
    <location>
        <begin position="12"/>
        <end position="90"/>
    </location>
</feature>
<evidence type="ECO:0000313" key="5">
    <source>
        <dbReference type="Proteomes" id="UP000318582"/>
    </source>
</evidence>
<dbReference type="SUPFAM" id="SSF47473">
    <property type="entry name" value="EF-hand"/>
    <property type="match status" value="1"/>
</dbReference>
<sequence>MGDYDWYISPAERFAAETQFNKYSEDEEEVALNHLEQLFQLSRLSQHEFSQIWQIVDIRMRQRINLEQFVYFSHILNTRRKGKPIPSGIPLDVKETFLKQPISTSSSVRASTTGRDVGASHGRSIKELEDELEKLSTDVRLAQNEEQLAKEHLQELEMAKGEVDGLADYKRRELAALQSDASKTGSSAPSGISSGAGTVEELLGKLKAEKEMLKRQQGELQQAVNAL</sequence>
<dbReference type="EMBL" id="QEAQ01000008">
    <property type="protein sequence ID" value="TPX61335.1"/>
    <property type="molecule type" value="Genomic_DNA"/>
</dbReference>
<accession>A0A507EDA7</accession>
<dbReference type="SMART" id="SM00027">
    <property type="entry name" value="EH"/>
    <property type="match status" value="1"/>
</dbReference>
<feature type="compositionally biased region" description="Low complexity" evidence="2">
    <location>
        <begin position="185"/>
        <end position="197"/>
    </location>
</feature>
<dbReference type="Gene3D" id="1.10.238.10">
    <property type="entry name" value="EF-hand"/>
    <property type="match status" value="1"/>
</dbReference>
<evidence type="ECO:0000256" key="2">
    <source>
        <dbReference type="SAM" id="MobiDB-lite"/>
    </source>
</evidence>
<evidence type="ECO:0000259" key="3">
    <source>
        <dbReference type="PROSITE" id="PS50031"/>
    </source>
</evidence>
<feature type="region of interest" description="Disordered" evidence="2">
    <location>
        <begin position="178"/>
        <end position="197"/>
    </location>
</feature>
<keyword evidence="1" id="KW-0175">Coiled coil</keyword>
<name>A0A507EDA7_9FUNG</name>
<proteinExistence type="predicted"/>
<dbReference type="Proteomes" id="UP000318582">
    <property type="component" value="Unassembled WGS sequence"/>
</dbReference>
<feature type="coiled-coil region" evidence="1">
    <location>
        <begin position="125"/>
        <end position="162"/>
    </location>
</feature>
<organism evidence="4 5">
    <name type="scientific">Powellomyces hirtus</name>
    <dbReference type="NCBI Taxonomy" id="109895"/>
    <lineage>
        <taxon>Eukaryota</taxon>
        <taxon>Fungi</taxon>
        <taxon>Fungi incertae sedis</taxon>
        <taxon>Chytridiomycota</taxon>
        <taxon>Chytridiomycota incertae sedis</taxon>
        <taxon>Chytridiomycetes</taxon>
        <taxon>Spizellomycetales</taxon>
        <taxon>Powellomycetaceae</taxon>
        <taxon>Powellomyces</taxon>
    </lineage>
</organism>
<reference evidence="4 5" key="1">
    <citation type="journal article" date="2019" name="Sci. Rep.">
        <title>Comparative genomics of chytrid fungi reveal insights into the obligate biotrophic and pathogenic lifestyle of Synchytrium endobioticum.</title>
        <authorList>
            <person name="van de Vossenberg B.T.L.H."/>
            <person name="Warris S."/>
            <person name="Nguyen H.D.T."/>
            <person name="van Gent-Pelzer M.P.E."/>
            <person name="Joly D.L."/>
            <person name="van de Geest H.C."/>
            <person name="Bonants P.J.M."/>
            <person name="Smith D.S."/>
            <person name="Levesque C.A."/>
            <person name="van der Lee T.A.J."/>
        </authorList>
    </citation>
    <scope>NUCLEOTIDE SEQUENCE [LARGE SCALE GENOMIC DNA]</scope>
    <source>
        <strain evidence="4 5">CBS 809.83</strain>
    </source>
</reference>
<protein>
    <recommendedName>
        <fullName evidence="3">EH domain-containing protein</fullName>
    </recommendedName>
</protein>
<dbReference type="AlphaFoldDB" id="A0A507EDA7"/>
<dbReference type="InterPro" id="IPR000261">
    <property type="entry name" value="EH_dom"/>
</dbReference>
<dbReference type="STRING" id="109895.A0A507EDA7"/>
<evidence type="ECO:0000256" key="1">
    <source>
        <dbReference type="SAM" id="Coils"/>
    </source>
</evidence>
<gene>
    <name evidence="4" type="ORF">PhCBS80983_g01210</name>
</gene>